<comment type="caution">
    <text evidence="8">The sequence shown here is derived from an EMBL/GenBank/DDBJ whole genome shotgun (WGS) entry which is preliminary data.</text>
</comment>
<evidence type="ECO:0000256" key="6">
    <source>
        <dbReference type="ARBA" id="ARBA00022837"/>
    </source>
</evidence>
<keyword evidence="7" id="KW-1015">Disulfide bond</keyword>
<evidence type="ECO:0000256" key="4">
    <source>
        <dbReference type="ARBA" id="ARBA00022729"/>
    </source>
</evidence>
<evidence type="ECO:0000313" key="8">
    <source>
        <dbReference type="EMBL" id="MDR6511381.1"/>
    </source>
</evidence>
<keyword evidence="6" id="KW-0106">Calcium</keyword>
<dbReference type="PANTHER" id="PTHR33938:SF15">
    <property type="entry name" value="FERULOYL ESTERASE B-RELATED"/>
    <property type="match status" value="1"/>
</dbReference>
<accession>A0ABU1MM11</accession>
<keyword evidence="5 8" id="KW-0378">Hydrolase</keyword>
<keyword evidence="4" id="KW-0732">Signal</keyword>
<gene>
    <name evidence="8" type="ORF">J2792_002253</name>
</gene>
<evidence type="ECO:0000256" key="5">
    <source>
        <dbReference type="ARBA" id="ARBA00022801"/>
    </source>
</evidence>
<dbReference type="InterPro" id="IPR011118">
    <property type="entry name" value="Tannase/feruloyl_esterase"/>
</dbReference>
<evidence type="ECO:0000256" key="7">
    <source>
        <dbReference type="ARBA" id="ARBA00023157"/>
    </source>
</evidence>
<keyword evidence="2" id="KW-0719">Serine esterase</keyword>
<name>A0ABU1MM11_9SPHN</name>
<protein>
    <submittedName>
        <fullName evidence="8">Feruloyl esterase</fullName>
        <ecNumber evidence="8">3.1.1.73</ecNumber>
    </submittedName>
</protein>
<dbReference type="EMBL" id="JAVDRD010000005">
    <property type="protein sequence ID" value="MDR6511381.1"/>
    <property type="molecule type" value="Genomic_DNA"/>
</dbReference>
<dbReference type="EC" id="3.1.1.73" evidence="8"/>
<evidence type="ECO:0000313" key="9">
    <source>
        <dbReference type="Proteomes" id="UP001184150"/>
    </source>
</evidence>
<evidence type="ECO:0000256" key="3">
    <source>
        <dbReference type="ARBA" id="ARBA00022723"/>
    </source>
</evidence>
<dbReference type="GO" id="GO:0030600">
    <property type="term" value="F:feruloyl esterase activity"/>
    <property type="evidence" value="ECO:0007669"/>
    <property type="project" value="UniProtKB-EC"/>
</dbReference>
<evidence type="ECO:0000256" key="2">
    <source>
        <dbReference type="ARBA" id="ARBA00022487"/>
    </source>
</evidence>
<evidence type="ECO:0000256" key="1">
    <source>
        <dbReference type="ARBA" id="ARBA00006249"/>
    </source>
</evidence>
<dbReference type="Gene3D" id="3.40.50.1820">
    <property type="entry name" value="alpha/beta hydrolase"/>
    <property type="match status" value="1"/>
</dbReference>
<dbReference type="PANTHER" id="PTHR33938">
    <property type="entry name" value="FERULOYL ESTERASE B-RELATED"/>
    <property type="match status" value="1"/>
</dbReference>
<dbReference type="InterPro" id="IPR029058">
    <property type="entry name" value="AB_hydrolase_fold"/>
</dbReference>
<dbReference type="SUPFAM" id="SSF53474">
    <property type="entry name" value="alpha/beta-Hydrolases"/>
    <property type="match status" value="1"/>
</dbReference>
<keyword evidence="9" id="KW-1185">Reference proteome</keyword>
<keyword evidence="3" id="KW-0479">Metal-binding</keyword>
<dbReference type="Proteomes" id="UP001184150">
    <property type="component" value="Unassembled WGS sequence"/>
</dbReference>
<sequence>MMVKQSKRRRVVQAAIPGAVLVGLLAVPGLAQARGATSVPPGSGSGLAQRCPLLAGMRFAPTDGGRPVQIMAAQVVPQSAAGQGAQGEALPALPAYCKVSGVIDPRKGADGRAYGIRFEVNLPLAWNGRFLLQGGGGLNGSVRPAVGGAAAGTVPALARGFAVASHDSGHQGAVFDASFRTDQRATLDFAQAAVPAVAQLGKAIATRFYGRAPAHSYMAGCSTGGRETMLAMERYPALFDGLVIGAPAMRTGFSNLGTTYAKVMFNQAAPRDGQGLPLPDKAFSAADRQTIRAGLLAQCDGLDGRADGMIMAVAQCHFRPAALQCHAGKQDGCLSAPQVEALDRAFAGPRDAAGRALYAPVPYDTGVVDTSGPVSGYIADGRTDILGPPNRDLSVDLDARAAAIRADWMQALTDTDGWTDLSSFLGHQGKVLFYHGVSDPWFSALDTLDYWKRAGKTNGAAWAQSSRFYMVPGMAHCQGGDAFDRFDLLGAVVDWVERGEAPAAVLATRSQGKGARPLCPWPGYARYNGGDPDRAESYSCAEAPVAGAAAAGAGG</sequence>
<organism evidence="8 9">
    <name type="scientific">Novosphingobium capsulatum</name>
    <dbReference type="NCBI Taxonomy" id="13688"/>
    <lineage>
        <taxon>Bacteria</taxon>
        <taxon>Pseudomonadati</taxon>
        <taxon>Pseudomonadota</taxon>
        <taxon>Alphaproteobacteria</taxon>
        <taxon>Sphingomonadales</taxon>
        <taxon>Sphingomonadaceae</taxon>
        <taxon>Novosphingobium</taxon>
    </lineage>
</organism>
<dbReference type="RefSeq" id="WP_309805265.1">
    <property type="nucleotide sequence ID" value="NZ_JAVDRD010000005.1"/>
</dbReference>
<dbReference type="Pfam" id="PF07519">
    <property type="entry name" value="Tannase"/>
    <property type="match status" value="1"/>
</dbReference>
<proteinExistence type="inferred from homology"/>
<comment type="similarity">
    <text evidence="1">Belongs to the tannase family.</text>
</comment>
<reference evidence="8 9" key="1">
    <citation type="submission" date="2023-07" db="EMBL/GenBank/DDBJ databases">
        <title>Sorghum-associated microbial communities from plants grown in Nebraska, USA.</title>
        <authorList>
            <person name="Schachtman D."/>
        </authorList>
    </citation>
    <scope>NUCLEOTIDE SEQUENCE [LARGE SCALE GENOMIC DNA]</scope>
    <source>
        <strain evidence="8 9">DS1027</strain>
    </source>
</reference>